<evidence type="ECO:0000256" key="2">
    <source>
        <dbReference type="SAM" id="SignalP"/>
    </source>
</evidence>
<keyword evidence="2" id="KW-0732">Signal</keyword>
<dbReference type="Proteomes" id="UP000549394">
    <property type="component" value="Unassembled WGS sequence"/>
</dbReference>
<gene>
    <name evidence="3" type="ORF">DGYR_LOCUS8609</name>
</gene>
<keyword evidence="4" id="KW-1185">Reference proteome</keyword>
<sequence>MSRRGLFAFYLLTLATALPLKSEMGPRQLAELAEALEKFQKVSAKDPENNTIDKGPQKTEGGLSKDTLSKLMSALMDDRDRRAFDEPMKRDAYADFFRRLESLRRGGRLGQKMISLRWGLGK</sequence>
<feature type="signal peptide" evidence="2">
    <location>
        <begin position="1"/>
        <end position="17"/>
    </location>
</feature>
<feature type="region of interest" description="Disordered" evidence="1">
    <location>
        <begin position="43"/>
        <end position="65"/>
    </location>
</feature>
<organism evidence="3 4">
    <name type="scientific">Dimorphilus gyrociliatus</name>
    <dbReference type="NCBI Taxonomy" id="2664684"/>
    <lineage>
        <taxon>Eukaryota</taxon>
        <taxon>Metazoa</taxon>
        <taxon>Spiralia</taxon>
        <taxon>Lophotrochozoa</taxon>
        <taxon>Annelida</taxon>
        <taxon>Polychaeta</taxon>
        <taxon>Polychaeta incertae sedis</taxon>
        <taxon>Dinophilidae</taxon>
        <taxon>Dimorphilus</taxon>
    </lineage>
</organism>
<evidence type="ECO:0000313" key="3">
    <source>
        <dbReference type="EMBL" id="CAD5120520.1"/>
    </source>
</evidence>
<proteinExistence type="predicted"/>
<feature type="chain" id="PRO_5029553593" evidence="2">
    <location>
        <begin position="18"/>
        <end position="122"/>
    </location>
</feature>
<evidence type="ECO:0000313" key="4">
    <source>
        <dbReference type="Proteomes" id="UP000549394"/>
    </source>
</evidence>
<protein>
    <submittedName>
        <fullName evidence="3">DgyrCDS9085</fullName>
    </submittedName>
</protein>
<comment type="caution">
    <text evidence="3">The sequence shown here is derived from an EMBL/GenBank/DDBJ whole genome shotgun (WGS) entry which is preliminary data.</text>
</comment>
<reference evidence="3 4" key="1">
    <citation type="submission" date="2020-08" db="EMBL/GenBank/DDBJ databases">
        <authorList>
            <person name="Hejnol A."/>
        </authorList>
    </citation>
    <scope>NUCLEOTIDE SEQUENCE [LARGE SCALE GENOMIC DNA]</scope>
</reference>
<name>A0A7I8VXJ2_9ANNE</name>
<accession>A0A7I8VXJ2</accession>
<dbReference type="AlphaFoldDB" id="A0A7I8VXJ2"/>
<evidence type="ECO:0000256" key="1">
    <source>
        <dbReference type="SAM" id="MobiDB-lite"/>
    </source>
</evidence>
<dbReference type="EMBL" id="CAJFCJ010000012">
    <property type="protein sequence ID" value="CAD5120520.1"/>
    <property type="molecule type" value="Genomic_DNA"/>
</dbReference>